<keyword evidence="2" id="KW-0813">Transport</keyword>
<reference evidence="9" key="1">
    <citation type="journal article" date="2014" name="Int. J. Syst. Evol. Microbiol.">
        <title>Complete genome sequence of Corynebacterium casei LMG S-19264T (=DSM 44701T), isolated from a smear-ripened cheese.</title>
        <authorList>
            <consortium name="US DOE Joint Genome Institute (JGI-PGF)"/>
            <person name="Walter F."/>
            <person name="Albersmeier A."/>
            <person name="Kalinowski J."/>
            <person name="Ruckert C."/>
        </authorList>
    </citation>
    <scope>NUCLEOTIDE SEQUENCE</scope>
    <source>
        <strain evidence="9">CGMCC 1.12754</strain>
    </source>
</reference>
<comment type="similarity">
    <text evidence="7">Belongs to the drug/metabolite transporter (DMT) superfamily. Small multidrug resistance (SMR) (TC 2.A.7.1) family.</text>
</comment>
<dbReference type="InterPro" id="IPR045324">
    <property type="entry name" value="Small_multidrug_res"/>
</dbReference>
<keyword evidence="3" id="KW-1003">Cell membrane</keyword>
<proteinExistence type="inferred from homology"/>
<accession>A0A917H8Y9</accession>
<name>A0A917H8Y9_9BACI</name>
<feature type="transmembrane region" description="Helical" evidence="8">
    <location>
        <begin position="6"/>
        <end position="23"/>
    </location>
</feature>
<keyword evidence="6 8" id="KW-0472">Membrane</keyword>
<feature type="transmembrane region" description="Helical" evidence="8">
    <location>
        <begin position="85"/>
        <end position="103"/>
    </location>
</feature>
<gene>
    <name evidence="9" type="ORF">GCM10011398_15180</name>
</gene>
<evidence type="ECO:0000313" key="9">
    <source>
        <dbReference type="EMBL" id="GGG71833.1"/>
    </source>
</evidence>
<dbReference type="GO" id="GO:0005886">
    <property type="term" value="C:plasma membrane"/>
    <property type="evidence" value="ECO:0007669"/>
    <property type="project" value="UniProtKB-SubCell"/>
</dbReference>
<evidence type="ECO:0000256" key="5">
    <source>
        <dbReference type="ARBA" id="ARBA00022989"/>
    </source>
</evidence>
<reference evidence="9" key="2">
    <citation type="submission" date="2020-09" db="EMBL/GenBank/DDBJ databases">
        <authorList>
            <person name="Sun Q."/>
            <person name="Zhou Y."/>
        </authorList>
    </citation>
    <scope>NUCLEOTIDE SEQUENCE</scope>
    <source>
        <strain evidence="9">CGMCC 1.12754</strain>
    </source>
</reference>
<dbReference type="InterPro" id="IPR000390">
    <property type="entry name" value="Small_drug/metabolite_transptr"/>
</dbReference>
<evidence type="ECO:0000256" key="4">
    <source>
        <dbReference type="ARBA" id="ARBA00022692"/>
    </source>
</evidence>
<dbReference type="Pfam" id="PF00893">
    <property type="entry name" value="Multi_Drug_Res"/>
    <property type="match status" value="1"/>
</dbReference>
<dbReference type="EMBL" id="BMFR01000004">
    <property type="protein sequence ID" value="GGG71833.1"/>
    <property type="molecule type" value="Genomic_DNA"/>
</dbReference>
<dbReference type="Gene3D" id="1.10.3730.20">
    <property type="match status" value="1"/>
</dbReference>
<keyword evidence="10" id="KW-1185">Reference proteome</keyword>
<evidence type="ECO:0000313" key="10">
    <source>
        <dbReference type="Proteomes" id="UP000622860"/>
    </source>
</evidence>
<feature type="transmembrane region" description="Helical" evidence="8">
    <location>
        <begin position="32"/>
        <end position="53"/>
    </location>
</feature>
<evidence type="ECO:0000256" key="6">
    <source>
        <dbReference type="ARBA" id="ARBA00023136"/>
    </source>
</evidence>
<keyword evidence="4 7" id="KW-0812">Transmembrane</keyword>
<dbReference type="RefSeq" id="WP_188454776.1">
    <property type="nucleotide sequence ID" value="NZ_BMFR01000004.1"/>
</dbReference>
<dbReference type="Proteomes" id="UP000622860">
    <property type="component" value="Unassembled WGS sequence"/>
</dbReference>
<comment type="subcellular location">
    <subcellularLocation>
        <location evidence="1 7">Cell membrane</location>
        <topology evidence="1 7">Multi-pass membrane protein</topology>
    </subcellularLocation>
</comment>
<feature type="transmembrane region" description="Helical" evidence="8">
    <location>
        <begin position="59"/>
        <end position="78"/>
    </location>
</feature>
<dbReference type="SUPFAM" id="SSF103481">
    <property type="entry name" value="Multidrug resistance efflux transporter EmrE"/>
    <property type="match status" value="1"/>
</dbReference>
<comment type="caution">
    <text evidence="9">The sequence shown here is derived from an EMBL/GenBank/DDBJ whole genome shotgun (WGS) entry which is preliminary data.</text>
</comment>
<evidence type="ECO:0000256" key="2">
    <source>
        <dbReference type="ARBA" id="ARBA00022448"/>
    </source>
</evidence>
<keyword evidence="5 8" id="KW-1133">Transmembrane helix</keyword>
<evidence type="ECO:0000256" key="1">
    <source>
        <dbReference type="ARBA" id="ARBA00004651"/>
    </source>
</evidence>
<evidence type="ECO:0000256" key="8">
    <source>
        <dbReference type="SAM" id="Phobius"/>
    </source>
</evidence>
<protein>
    <submittedName>
        <fullName evidence="9">QacE family quaternary ammonium compound efflux SMR transporter</fullName>
    </submittedName>
</protein>
<evidence type="ECO:0000256" key="3">
    <source>
        <dbReference type="ARBA" id="ARBA00022475"/>
    </source>
</evidence>
<dbReference type="PANTHER" id="PTHR30561">
    <property type="entry name" value="SMR FAMILY PROTON-DEPENDENT DRUG EFFLUX TRANSPORTER SUGE"/>
    <property type="match status" value="1"/>
</dbReference>
<dbReference type="GO" id="GO:0022857">
    <property type="term" value="F:transmembrane transporter activity"/>
    <property type="evidence" value="ECO:0007669"/>
    <property type="project" value="InterPro"/>
</dbReference>
<sequence>MGWVCVSFAAVFEIIGVLGLKLFSQSKTLLHGVIYIGGLGGSFLFLYVSFMYLQISTAYAVFIGIGTAGAVLLNMVFFGESKNSLRILSLLAIIVGVVGLKYLS</sequence>
<dbReference type="PANTHER" id="PTHR30561:SF0">
    <property type="entry name" value="GUANIDINIUM EXPORTER"/>
    <property type="match status" value="1"/>
</dbReference>
<dbReference type="InterPro" id="IPR037185">
    <property type="entry name" value="EmrE-like"/>
</dbReference>
<evidence type="ECO:0000256" key="7">
    <source>
        <dbReference type="RuleBase" id="RU003942"/>
    </source>
</evidence>
<organism evidence="9 10">
    <name type="scientific">Virgibacillus oceani</name>
    <dbReference type="NCBI Taxonomy" id="1479511"/>
    <lineage>
        <taxon>Bacteria</taxon>
        <taxon>Bacillati</taxon>
        <taxon>Bacillota</taxon>
        <taxon>Bacilli</taxon>
        <taxon>Bacillales</taxon>
        <taxon>Bacillaceae</taxon>
        <taxon>Virgibacillus</taxon>
    </lineage>
</organism>
<dbReference type="AlphaFoldDB" id="A0A917H8Y9"/>